<organism evidence="1 2">
    <name type="scientific">Hepatospora eriocheir</name>
    <dbReference type="NCBI Taxonomy" id="1081669"/>
    <lineage>
        <taxon>Eukaryota</taxon>
        <taxon>Fungi</taxon>
        <taxon>Fungi incertae sedis</taxon>
        <taxon>Microsporidia</taxon>
        <taxon>Hepatosporidae</taxon>
        <taxon>Hepatospora</taxon>
    </lineage>
</organism>
<keyword evidence="2" id="KW-1185">Reference proteome</keyword>
<evidence type="ECO:0000313" key="2">
    <source>
        <dbReference type="Proteomes" id="UP000192356"/>
    </source>
</evidence>
<dbReference type="EMBL" id="LVKB01000211">
    <property type="protein sequence ID" value="ORD95693.1"/>
    <property type="molecule type" value="Genomic_DNA"/>
</dbReference>
<dbReference type="Proteomes" id="UP000192356">
    <property type="component" value="Unassembled WGS sequence"/>
</dbReference>
<name>A0A1X0Q7H2_9MICR</name>
<gene>
    <name evidence="1" type="ORF">HERIO_2293</name>
</gene>
<protein>
    <submittedName>
        <fullName evidence="1">Uncharacterized protein</fullName>
    </submittedName>
</protein>
<dbReference type="VEuPathDB" id="MicrosporidiaDB:A0H76_1390"/>
<comment type="caution">
    <text evidence="1">The sequence shown here is derived from an EMBL/GenBank/DDBJ whole genome shotgun (WGS) entry which is preliminary data.</text>
</comment>
<dbReference type="AlphaFoldDB" id="A0A1X0Q7H2"/>
<reference evidence="1 2" key="1">
    <citation type="journal article" date="2017" name="Environ. Microbiol.">
        <title>Decay of the glycolytic pathway and adaptation to intranuclear parasitism within Enterocytozoonidae microsporidia.</title>
        <authorList>
            <person name="Wiredu Boakye D."/>
            <person name="Jaroenlak P."/>
            <person name="Prachumwat A."/>
            <person name="Williams T.A."/>
            <person name="Bateman K.S."/>
            <person name="Itsathitphaisarn O."/>
            <person name="Sritunyalucksana K."/>
            <person name="Paszkiewicz K.H."/>
            <person name="Moore K.A."/>
            <person name="Stentiford G.D."/>
            <person name="Williams B.A."/>
        </authorList>
    </citation>
    <scope>NUCLEOTIDE SEQUENCE [LARGE SCALE GENOMIC DNA]</scope>
    <source>
        <strain evidence="1 2">GB1</strain>
    </source>
</reference>
<sequence>MNFSKIFFKVNFSFGCTLVSDNNTISNIILEENDEINQSVNKYIQLKNFLMKNIPLVIRLLESKYSCVSMDEINSILNQLNINFKEEQLNSEEYLDKYDCIGYFNRYINGLVDDLILFGKLIIIKVKNSDQVKYDISDCSSCDPINCIYKFLDSLKKNQKDIRLSNDESLLEIYMDFLSMCIFIDKVICQYKSYRFLIIPIIEVKKKMLSSYAFNSKNVLHPFKFDKIYSPEIKESLFEKVLYYISQVDTEIINIENDEEIKNFLKEFSKYIVEIIILIEKYNYSYNYSLTRFKINSCIFKYFDNNNDDLRNEIQQLNIKLLDFLFIESENYNTKLSFYIRMINFKFLKFCIPFSYLENNDSILLNCEDIKNYKDICEDDVIFISDKILCEYQMILLILINPSLTRCLVG</sequence>
<accession>A0A1X0Q7H2</accession>
<proteinExistence type="predicted"/>
<evidence type="ECO:0000313" key="1">
    <source>
        <dbReference type="EMBL" id="ORD95693.1"/>
    </source>
</evidence>
<dbReference type="VEuPathDB" id="MicrosporidiaDB:HERIO_2293"/>